<dbReference type="AlphaFoldDB" id="A0A318UME7"/>
<keyword evidence="4" id="KW-0732">Signal</keyword>
<dbReference type="Proteomes" id="UP000248198">
    <property type="component" value="Unassembled WGS sequence"/>
</dbReference>
<evidence type="ECO:0000256" key="1">
    <source>
        <dbReference type="ARBA" id="ARBA00022737"/>
    </source>
</evidence>
<dbReference type="Pfam" id="PF14559">
    <property type="entry name" value="TPR_19"/>
    <property type="match status" value="1"/>
</dbReference>
<organism evidence="5 6">
    <name type="scientific">Pedobacter nutrimenti</name>
    <dbReference type="NCBI Taxonomy" id="1241337"/>
    <lineage>
        <taxon>Bacteria</taxon>
        <taxon>Pseudomonadati</taxon>
        <taxon>Bacteroidota</taxon>
        <taxon>Sphingobacteriia</taxon>
        <taxon>Sphingobacteriales</taxon>
        <taxon>Sphingobacteriaceae</taxon>
        <taxon>Pedobacter</taxon>
    </lineage>
</organism>
<dbReference type="InterPro" id="IPR051012">
    <property type="entry name" value="CellSynth/LPSAsmb/PSIAsmb"/>
</dbReference>
<evidence type="ECO:0000313" key="6">
    <source>
        <dbReference type="Proteomes" id="UP000248198"/>
    </source>
</evidence>
<feature type="repeat" description="TPR" evidence="3">
    <location>
        <begin position="130"/>
        <end position="163"/>
    </location>
</feature>
<evidence type="ECO:0000256" key="3">
    <source>
        <dbReference type="PROSITE-ProRule" id="PRU00339"/>
    </source>
</evidence>
<proteinExistence type="predicted"/>
<dbReference type="PROSITE" id="PS50005">
    <property type="entry name" value="TPR"/>
    <property type="match status" value="2"/>
</dbReference>
<evidence type="ECO:0000256" key="2">
    <source>
        <dbReference type="ARBA" id="ARBA00022803"/>
    </source>
</evidence>
<dbReference type="PANTHER" id="PTHR45586:SF1">
    <property type="entry name" value="LIPOPOLYSACCHARIDE ASSEMBLY PROTEIN B"/>
    <property type="match status" value="1"/>
</dbReference>
<dbReference type="Gene3D" id="1.25.40.10">
    <property type="entry name" value="Tetratricopeptide repeat domain"/>
    <property type="match status" value="1"/>
</dbReference>
<reference evidence="5 6" key="1">
    <citation type="submission" date="2018-06" db="EMBL/GenBank/DDBJ databases">
        <title>Genomic Encyclopedia of Archaeal and Bacterial Type Strains, Phase II (KMG-II): from individual species to whole genera.</title>
        <authorList>
            <person name="Goeker M."/>
        </authorList>
    </citation>
    <scope>NUCLEOTIDE SEQUENCE [LARGE SCALE GENOMIC DNA]</scope>
    <source>
        <strain evidence="5 6">DSM 27372</strain>
    </source>
</reference>
<sequence>MKKVLFSILFAGAATLAHAQKSEVADAKKEWGLFQITMNQKPSLEKTLAALNSGLKHTDNAIANEKSKNMPEAWSYRALFASAIAASDTTNFENSSAKQKIAEEAVAKAKELDTKGDEKANISTAEINISNAIKLRAFTAYNKKDYAGALKYFNEATEKNPSDTSMYLNAAIMARNIKNYPEAIKNFKKVISFNTPNAKDLYSEIINLSLSELKDTVGGIALLKEASAKFPDAEGFIQTETQLYINKGDIVKSEEMLNKLVAKDPKNPTYQYLMGDVYYQQAVEVQNKKNKLDSKKVKEANTMVTQITALLDKALPYYLKSSELDPKYAPALEALKRVYAFKNDTPKYEAVKKKLEALKP</sequence>
<keyword evidence="6" id="KW-1185">Reference proteome</keyword>
<evidence type="ECO:0000256" key="4">
    <source>
        <dbReference type="SAM" id="SignalP"/>
    </source>
</evidence>
<comment type="caution">
    <text evidence="5">The sequence shown here is derived from an EMBL/GenBank/DDBJ whole genome shotgun (WGS) entry which is preliminary data.</text>
</comment>
<dbReference type="SUPFAM" id="SSF48452">
    <property type="entry name" value="TPR-like"/>
    <property type="match status" value="1"/>
</dbReference>
<evidence type="ECO:0000313" key="5">
    <source>
        <dbReference type="EMBL" id="PYF76961.1"/>
    </source>
</evidence>
<keyword evidence="2 3" id="KW-0802">TPR repeat</keyword>
<feature type="chain" id="PRO_5016422161" evidence="4">
    <location>
        <begin position="20"/>
        <end position="360"/>
    </location>
</feature>
<dbReference type="EMBL" id="QKLU01000001">
    <property type="protein sequence ID" value="PYF76961.1"/>
    <property type="molecule type" value="Genomic_DNA"/>
</dbReference>
<dbReference type="InterPro" id="IPR019734">
    <property type="entry name" value="TPR_rpt"/>
</dbReference>
<feature type="signal peptide" evidence="4">
    <location>
        <begin position="1"/>
        <end position="19"/>
    </location>
</feature>
<dbReference type="RefSeq" id="WP_110827051.1">
    <property type="nucleotide sequence ID" value="NZ_QKLU01000001.1"/>
</dbReference>
<dbReference type="InterPro" id="IPR011990">
    <property type="entry name" value="TPR-like_helical_dom_sf"/>
</dbReference>
<dbReference type="OrthoDB" id="739506at2"/>
<dbReference type="PANTHER" id="PTHR45586">
    <property type="entry name" value="TPR REPEAT-CONTAINING PROTEIN PA4667"/>
    <property type="match status" value="1"/>
</dbReference>
<name>A0A318UME7_9SPHI</name>
<accession>A0A318UME7</accession>
<dbReference type="SMART" id="SM00028">
    <property type="entry name" value="TPR"/>
    <property type="match status" value="2"/>
</dbReference>
<feature type="repeat" description="TPR" evidence="3">
    <location>
        <begin position="164"/>
        <end position="197"/>
    </location>
</feature>
<keyword evidence="1" id="KW-0677">Repeat</keyword>
<gene>
    <name evidence="5" type="ORF">B0O44_101436</name>
</gene>
<dbReference type="Pfam" id="PF13432">
    <property type="entry name" value="TPR_16"/>
    <property type="match status" value="1"/>
</dbReference>
<protein>
    <submittedName>
        <fullName evidence="5">Tetratricopeptide repeat protein</fullName>
    </submittedName>
</protein>